<dbReference type="RefSeq" id="WP_047913328.1">
    <property type="nucleotide sequence ID" value="NZ_CP118101.1"/>
</dbReference>
<keyword evidence="1" id="KW-1133">Transmembrane helix</keyword>
<feature type="transmembrane region" description="Helical" evidence="1">
    <location>
        <begin position="48"/>
        <end position="68"/>
    </location>
</feature>
<feature type="transmembrane region" description="Helical" evidence="1">
    <location>
        <begin position="80"/>
        <end position="102"/>
    </location>
</feature>
<dbReference type="Proteomes" id="UP001220962">
    <property type="component" value="Chromosome"/>
</dbReference>
<dbReference type="Proteomes" id="UP001221519">
    <property type="component" value="Chromosome"/>
</dbReference>
<dbReference type="AlphaFoldDB" id="A0AAX3MW17"/>
<evidence type="ECO:0000313" key="2">
    <source>
        <dbReference type="EMBL" id="WDH81786.1"/>
    </source>
</evidence>
<dbReference type="Pfam" id="PF12670">
    <property type="entry name" value="DUF3792"/>
    <property type="match status" value="1"/>
</dbReference>
<sequence length="129" mass="14282">MDFVRRVFSIRIHSPLLSGLITAFIWMFVGALVLSLFLWLTGMREQDLSFYTYLVHSIALLFGGFAAGKKSGERGWYHGGITGAVYGLLVFVIGFLALNSSIQLYDLLQWAIAFIVSALGGIFGVNVKR</sequence>
<evidence type="ECO:0000313" key="3">
    <source>
        <dbReference type="EMBL" id="WDI01512.1"/>
    </source>
</evidence>
<name>A0AAX3MW17_9BACL</name>
<dbReference type="EMBL" id="CP118101">
    <property type="protein sequence ID" value="WDH81786.1"/>
    <property type="molecule type" value="Genomic_DNA"/>
</dbReference>
<feature type="transmembrane region" description="Helical" evidence="1">
    <location>
        <begin position="20"/>
        <end position="42"/>
    </location>
</feature>
<feature type="transmembrane region" description="Helical" evidence="1">
    <location>
        <begin position="108"/>
        <end position="127"/>
    </location>
</feature>
<keyword evidence="1" id="KW-0472">Membrane</keyword>
<reference evidence="2 5" key="1">
    <citation type="submission" date="2023-02" db="EMBL/GenBank/DDBJ databases">
        <title>Pathogen: clinical or host-associated sample.</title>
        <authorList>
            <person name="Hergert J."/>
            <person name="Casey R."/>
            <person name="Wagner J."/>
            <person name="Young E.L."/>
            <person name="Oakeson K.F."/>
        </authorList>
    </citation>
    <scope>NUCLEOTIDE SEQUENCE</scope>
    <source>
        <strain evidence="3 5">2022CK-00829</strain>
        <strain evidence="2">2022CK-00830</strain>
    </source>
</reference>
<dbReference type="EMBL" id="CP118108">
    <property type="protein sequence ID" value="WDI01512.1"/>
    <property type="molecule type" value="Genomic_DNA"/>
</dbReference>
<keyword evidence="1" id="KW-0812">Transmembrane</keyword>
<keyword evidence="5" id="KW-1185">Reference proteome</keyword>
<evidence type="ECO:0000313" key="5">
    <source>
        <dbReference type="Proteomes" id="UP001221519"/>
    </source>
</evidence>
<evidence type="ECO:0000313" key="4">
    <source>
        <dbReference type="Proteomes" id="UP001220962"/>
    </source>
</evidence>
<proteinExistence type="predicted"/>
<accession>A0AAX3MW17</accession>
<gene>
    <name evidence="2" type="ORF">PUW23_20075</name>
    <name evidence="3" type="ORF">PUW25_19955</name>
</gene>
<organism evidence="2 4">
    <name type="scientific">Paenibacillus urinalis</name>
    <dbReference type="NCBI Taxonomy" id="521520"/>
    <lineage>
        <taxon>Bacteria</taxon>
        <taxon>Bacillati</taxon>
        <taxon>Bacillota</taxon>
        <taxon>Bacilli</taxon>
        <taxon>Bacillales</taxon>
        <taxon>Paenibacillaceae</taxon>
        <taxon>Paenibacillus</taxon>
    </lineage>
</organism>
<dbReference type="InterPro" id="IPR023804">
    <property type="entry name" value="DUF3792_TM"/>
</dbReference>
<dbReference type="NCBIfam" id="TIGR04086">
    <property type="entry name" value="TIGR04086_membr"/>
    <property type="match status" value="1"/>
</dbReference>
<evidence type="ECO:0000256" key="1">
    <source>
        <dbReference type="SAM" id="Phobius"/>
    </source>
</evidence>
<protein>
    <submittedName>
        <fullName evidence="2">TIGR04086 family membrane protein</fullName>
    </submittedName>
</protein>